<evidence type="ECO:0000259" key="1">
    <source>
        <dbReference type="Pfam" id="PF13411"/>
    </source>
</evidence>
<comment type="caution">
    <text evidence="2">The sequence shown here is derived from an EMBL/GenBank/DDBJ whole genome shotgun (WGS) entry which is preliminary data.</text>
</comment>
<feature type="domain" description="HTH merR-type" evidence="1">
    <location>
        <begin position="12"/>
        <end position="42"/>
    </location>
</feature>
<accession>A0ABW1FVV6</accession>
<proteinExistence type="predicted"/>
<name>A0ABW1FVV6_9ACTN</name>
<dbReference type="InterPro" id="IPR009061">
    <property type="entry name" value="DNA-bd_dom_put_sf"/>
</dbReference>
<keyword evidence="3" id="KW-1185">Reference proteome</keyword>
<dbReference type="EMBL" id="JBHSQJ010000014">
    <property type="protein sequence ID" value="MFC5906629.1"/>
    <property type="molecule type" value="Genomic_DNA"/>
</dbReference>
<protein>
    <submittedName>
        <fullName evidence="2">Helix-turn-helix transcriptional regulator</fullName>
    </submittedName>
</protein>
<evidence type="ECO:0000313" key="3">
    <source>
        <dbReference type="Proteomes" id="UP001596174"/>
    </source>
</evidence>
<sequence length="65" mass="7382">MGSPETPLWSYREIAAHIGVKPATVKSYRRQGILPPPDLVDGLGRPCWWPATIHAWVKRRPHNRG</sequence>
<reference evidence="3" key="1">
    <citation type="journal article" date="2019" name="Int. J. Syst. Evol. Microbiol.">
        <title>The Global Catalogue of Microorganisms (GCM) 10K type strain sequencing project: providing services to taxonomists for standard genome sequencing and annotation.</title>
        <authorList>
            <consortium name="The Broad Institute Genomics Platform"/>
            <consortium name="The Broad Institute Genome Sequencing Center for Infectious Disease"/>
            <person name="Wu L."/>
            <person name="Ma J."/>
        </authorList>
    </citation>
    <scope>NUCLEOTIDE SEQUENCE [LARGE SCALE GENOMIC DNA]</scope>
    <source>
        <strain evidence="3">JCM 4816</strain>
    </source>
</reference>
<organism evidence="2 3">
    <name type="scientific">Streptacidiphilus monticola</name>
    <dbReference type="NCBI Taxonomy" id="2161674"/>
    <lineage>
        <taxon>Bacteria</taxon>
        <taxon>Bacillati</taxon>
        <taxon>Actinomycetota</taxon>
        <taxon>Actinomycetes</taxon>
        <taxon>Kitasatosporales</taxon>
        <taxon>Streptomycetaceae</taxon>
        <taxon>Streptacidiphilus</taxon>
    </lineage>
</organism>
<dbReference type="Pfam" id="PF13411">
    <property type="entry name" value="MerR_1"/>
    <property type="match status" value="1"/>
</dbReference>
<dbReference type="Proteomes" id="UP001596174">
    <property type="component" value="Unassembled WGS sequence"/>
</dbReference>
<dbReference type="SUPFAM" id="SSF46955">
    <property type="entry name" value="Putative DNA-binding domain"/>
    <property type="match status" value="1"/>
</dbReference>
<dbReference type="InterPro" id="IPR000551">
    <property type="entry name" value="MerR-type_HTH_dom"/>
</dbReference>
<gene>
    <name evidence="2" type="ORF">ACFP3V_05275</name>
</gene>
<dbReference type="RefSeq" id="WP_380580224.1">
    <property type="nucleotide sequence ID" value="NZ_JBHSQJ010000014.1"/>
</dbReference>
<evidence type="ECO:0000313" key="2">
    <source>
        <dbReference type="EMBL" id="MFC5906629.1"/>
    </source>
</evidence>